<protein>
    <submittedName>
        <fullName evidence="2">Uncharacterized protein</fullName>
    </submittedName>
</protein>
<reference evidence="2 3" key="1">
    <citation type="journal article" date="2017" name="Int. J. Syst. Evol. Microbiol.">
        <title>Achromobacter aloeverae sp. nov., isolated from the root of Aloe vera (L.) Burm.f.</title>
        <authorList>
            <person name="Kuncharoen N."/>
            <person name="Muramatsu Y."/>
            <person name="Shibata C."/>
            <person name="Kamakura Y."/>
            <person name="Nakagawa Y."/>
            <person name="Tanasupawat S."/>
        </authorList>
    </citation>
    <scope>NUCLEOTIDE SEQUENCE [LARGE SCALE GENOMIC DNA]</scope>
    <source>
        <strain evidence="2 3">AVA-1</strain>
    </source>
</reference>
<dbReference type="InterPro" id="IPR029069">
    <property type="entry name" value="HotDog_dom_sf"/>
</dbReference>
<dbReference type="PANTHER" id="PTHR28152:SF1">
    <property type="entry name" value="HYDROXYACYL-THIOESTER DEHYDRATASE TYPE 2, MITOCHONDRIAL"/>
    <property type="match status" value="1"/>
</dbReference>
<dbReference type="GO" id="GO:0019171">
    <property type="term" value="F:(3R)-hydroxyacyl-[acyl-carrier-protein] dehydratase activity"/>
    <property type="evidence" value="ECO:0007669"/>
    <property type="project" value="TreeGrafter"/>
</dbReference>
<dbReference type="AlphaFoldDB" id="A0A4Q1HFC0"/>
<dbReference type="PANTHER" id="PTHR28152">
    <property type="entry name" value="HYDROXYACYL-THIOESTER DEHYDRATASE TYPE 2, MITOCHONDRIAL"/>
    <property type="match status" value="1"/>
</dbReference>
<dbReference type="Gene3D" id="3.10.129.10">
    <property type="entry name" value="Hotdog Thioesterase"/>
    <property type="match status" value="2"/>
</dbReference>
<comment type="caution">
    <text evidence="2">The sequence shown here is derived from an EMBL/GenBank/DDBJ whole genome shotgun (WGS) entry which is preliminary data.</text>
</comment>
<dbReference type="SUPFAM" id="SSF54637">
    <property type="entry name" value="Thioesterase/thiol ester dehydrase-isomerase"/>
    <property type="match status" value="2"/>
</dbReference>
<evidence type="ECO:0000313" key="2">
    <source>
        <dbReference type="EMBL" id="RXN85302.1"/>
    </source>
</evidence>
<keyword evidence="3" id="KW-1185">Reference proteome</keyword>
<organism evidence="2 3">
    <name type="scientific">Achromobacter aloeverae</name>
    <dbReference type="NCBI Taxonomy" id="1750518"/>
    <lineage>
        <taxon>Bacteria</taxon>
        <taxon>Pseudomonadati</taxon>
        <taxon>Pseudomonadota</taxon>
        <taxon>Betaproteobacteria</taxon>
        <taxon>Burkholderiales</taxon>
        <taxon>Alcaligenaceae</taxon>
        <taxon>Achromobacter</taxon>
    </lineage>
</organism>
<evidence type="ECO:0000256" key="1">
    <source>
        <dbReference type="SAM" id="MobiDB-lite"/>
    </source>
</evidence>
<feature type="region of interest" description="Disordered" evidence="1">
    <location>
        <begin position="264"/>
        <end position="287"/>
    </location>
</feature>
<dbReference type="Proteomes" id="UP000290849">
    <property type="component" value="Unassembled WGS sequence"/>
</dbReference>
<accession>A0A4Q1HFC0</accession>
<dbReference type="EMBL" id="PYAL01000007">
    <property type="protein sequence ID" value="RXN85302.1"/>
    <property type="molecule type" value="Genomic_DNA"/>
</dbReference>
<gene>
    <name evidence="2" type="ORF">C7R54_22695</name>
</gene>
<evidence type="ECO:0000313" key="3">
    <source>
        <dbReference type="Proteomes" id="UP000290849"/>
    </source>
</evidence>
<dbReference type="InterPro" id="IPR052741">
    <property type="entry name" value="Mitochondrial_HTD2"/>
</dbReference>
<name>A0A4Q1HFC0_9BURK</name>
<proteinExistence type="predicted"/>
<sequence>MDMSPDTSTATTTSAHDYAEWLGRTETRDDEIGLTLARRAAVLSDLDPMAYRRGSAIPPHWYSMFFTPNVPAARIGHDGHPAKGDFLPPIALPRRMFVGREVSFLHPLRIGAEAVKTSRITAITPKTGRSGSLVFVQVTHTISVDGQDAVIEKQNVVYREAPSSSTAGASSAAAADPSLPPAAWREQRLIDPVLLFRYSALTWNSHRIHYDADYARDQEGYRGCVMNGALTLHLLIDAALRRVNGRSLRRLEARLSSPLFLGDTMTLEGTEPAPDGETGPGAGLDTGLDAGLDTAQARVLDPQGRIAAQITLGYAPAAELGHVAR</sequence>